<protein>
    <recommendedName>
        <fullName evidence="3">DUF4347 domain-containing protein</fullName>
    </recommendedName>
</protein>
<evidence type="ECO:0000313" key="2">
    <source>
        <dbReference type="Proteomes" id="UP001230768"/>
    </source>
</evidence>
<gene>
    <name evidence="1" type="ORF">PSH88_11980</name>
</gene>
<name>A0ABY9GYX5_9PSED</name>
<keyword evidence="2" id="KW-1185">Reference proteome</keyword>
<organism evidence="1 2">
    <name type="scientific">Pseudomonas wuhanensis</name>
    <dbReference type="NCBI Taxonomy" id="2954098"/>
    <lineage>
        <taxon>Bacteria</taxon>
        <taxon>Pseudomonadati</taxon>
        <taxon>Pseudomonadota</taxon>
        <taxon>Gammaproteobacteria</taxon>
        <taxon>Pseudomonadales</taxon>
        <taxon>Pseudomonadaceae</taxon>
        <taxon>Pseudomonas</taxon>
    </lineage>
</organism>
<dbReference type="EMBL" id="CP117430">
    <property type="protein sequence ID" value="WLI20707.1"/>
    <property type="molecule type" value="Genomic_DNA"/>
</dbReference>
<dbReference type="RefSeq" id="WP_305426373.1">
    <property type="nucleotide sequence ID" value="NZ_CP117430.1"/>
</dbReference>
<sequence>MHLWHGVVTKLTKGRKAAVVKDLHSKQEQLVSFSINALLEIDFDDDALVNASDSAPWANADEQKLVEVGTEVFLTTLVDHFPTRADEVVSMNFRYAVELTSDETTTTVPRGGVVVIYHDFIGDRSSGDSGELFAGSVSAWCKDKLFRPCFLIKADTTLAAVIASLEKLAAEDKKGAVIDTILIVTHGGPGRLYIGNPDDPKDANFIAEAESGKLYTSAQSFGAKLQSLFGPSLAIGIYSCDFVKNAAGSRLAIELRTSSAARAVYAAKGTVLLMPNKNGRPTALCTTSHVVYSGNKIEGYADGQIPIFDI</sequence>
<reference evidence="1 2" key="1">
    <citation type="submission" date="2023-02" db="EMBL/GenBank/DDBJ databases">
        <title>Evolution of Hrp T3SS in non-pathogenic Pseudomonas fluorescens.</title>
        <authorList>
            <person name="Liao K."/>
            <person name="Wei H."/>
            <person name="Gu Y."/>
        </authorList>
    </citation>
    <scope>NUCLEOTIDE SEQUENCE [LARGE SCALE GENOMIC DNA]</scope>
    <source>
        <strain evidence="1 2">FP607</strain>
    </source>
</reference>
<accession>A0ABY9GYX5</accession>
<dbReference type="Proteomes" id="UP001230768">
    <property type="component" value="Chromosome"/>
</dbReference>
<proteinExistence type="predicted"/>
<evidence type="ECO:0008006" key="3">
    <source>
        <dbReference type="Google" id="ProtNLM"/>
    </source>
</evidence>
<evidence type="ECO:0000313" key="1">
    <source>
        <dbReference type="EMBL" id="WLI20707.1"/>
    </source>
</evidence>